<evidence type="ECO:0000313" key="3">
    <source>
        <dbReference type="Proteomes" id="UP000199207"/>
    </source>
</evidence>
<sequence>MVTATSDIRFDVPLYTQTHAAHYLDMPPSTFRSWAQGYHNRFRNRPPVHGAPLITYLGEPHSPQPSIPFIGLAEGMFLSALRRADVPMQQIRPALELVRERLGVQYALASKRLYAVGAQLLFEVSEGQDLDRTERREARKLIVLKNGQYVFREVVEKYMRNIHYDDGDGYAARLHLPGYEVAEVMAEPQVNFGQPYFTATGTPLYAVAGRLRAGDTVEETAEDFDLPVDQVAELSERVERGVA</sequence>
<organism evidence="2 3">
    <name type="scientific">Streptomyces aidingensis</name>
    <dbReference type="NCBI Taxonomy" id="910347"/>
    <lineage>
        <taxon>Bacteria</taxon>
        <taxon>Bacillati</taxon>
        <taxon>Actinomycetota</taxon>
        <taxon>Actinomycetes</taxon>
        <taxon>Kitasatosporales</taxon>
        <taxon>Streptomycetaceae</taxon>
        <taxon>Streptomyces</taxon>
    </lineage>
</organism>
<protein>
    <recommendedName>
        <fullName evidence="1">Putative antitoxin VapB45-like DNA-binding HTH domain-containing protein</fullName>
    </recommendedName>
</protein>
<evidence type="ECO:0000313" key="2">
    <source>
        <dbReference type="EMBL" id="SFD58987.1"/>
    </source>
</evidence>
<dbReference type="AlphaFoldDB" id="A0A1I1TKD5"/>
<keyword evidence="3" id="KW-1185">Reference proteome</keyword>
<dbReference type="Pfam" id="PF04255">
    <property type="entry name" value="DUF433"/>
    <property type="match status" value="1"/>
</dbReference>
<accession>A0A1I1TKD5</accession>
<dbReference type="EMBL" id="FOLM01000020">
    <property type="protein sequence ID" value="SFD58987.1"/>
    <property type="molecule type" value="Genomic_DNA"/>
</dbReference>
<name>A0A1I1TKD5_9ACTN</name>
<dbReference type="STRING" id="910347.SAMN05421773_12017"/>
<proteinExistence type="predicted"/>
<gene>
    <name evidence="2" type="ORF">SAMN05421773_12017</name>
</gene>
<evidence type="ECO:0000259" key="1">
    <source>
        <dbReference type="Pfam" id="PF21321"/>
    </source>
</evidence>
<dbReference type="Pfam" id="PF21321">
    <property type="entry name" value="HTH_66"/>
    <property type="match status" value="1"/>
</dbReference>
<dbReference type="InterPro" id="IPR007367">
    <property type="entry name" value="DUF433"/>
</dbReference>
<reference evidence="2 3" key="1">
    <citation type="submission" date="2016-10" db="EMBL/GenBank/DDBJ databases">
        <authorList>
            <person name="de Groot N.N."/>
        </authorList>
    </citation>
    <scope>NUCLEOTIDE SEQUENCE [LARGE SCALE GENOMIC DNA]</scope>
    <source>
        <strain evidence="2 3">CGMCC 4.5739</strain>
    </source>
</reference>
<dbReference type="Proteomes" id="UP000199207">
    <property type="component" value="Unassembled WGS sequence"/>
</dbReference>
<dbReference type="InterPro" id="IPR048708">
    <property type="entry name" value="VapB45-like_HTH"/>
</dbReference>
<feature type="domain" description="Putative antitoxin VapB45-like DNA-binding HTH" evidence="1">
    <location>
        <begin position="13"/>
        <end position="95"/>
    </location>
</feature>